<gene>
    <name evidence="2" type="ORF">ENS31_07610</name>
</gene>
<keyword evidence="1" id="KW-1133">Transmembrane helix</keyword>
<keyword evidence="1" id="KW-0812">Transmembrane</keyword>
<comment type="caution">
    <text evidence="2">The sequence shown here is derived from an EMBL/GenBank/DDBJ whole genome shotgun (WGS) entry which is preliminary data.</text>
</comment>
<protein>
    <submittedName>
        <fullName evidence="2">Uncharacterized protein</fullName>
    </submittedName>
</protein>
<evidence type="ECO:0000256" key="1">
    <source>
        <dbReference type="SAM" id="Phobius"/>
    </source>
</evidence>
<accession>A0A7V3E713</accession>
<feature type="transmembrane region" description="Helical" evidence="1">
    <location>
        <begin position="143"/>
        <end position="164"/>
    </location>
</feature>
<proteinExistence type="predicted"/>
<name>A0A7V3E713_9BACT</name>
<organism evidence="2">
    <name type="scientific">Ignavibacterium album</name>
    <dbReference type="NCBI Taxonomy" id="591197"/>
    <lineage>
        <taxon>Bacteria</taxon>
        <taxon>Pseudomonadati</taxon>
        <taxon>Ignavibacteriota</taxon>
        <taxon>Ignavibacteria</taxon>
        <taxon>Ignavibacteriales</taxon>
        <taxon>Ignavibacteriaceae</taxon>
        <taxon>Ignavibacterium</taxon>
    </lineage>
</organism>
<dbReference type="AlphaFoldDB" id="A0A7V3E713"/>
<dbReference type="EMBL" id="DSUJ01000008">
    <property type="protein sequence ID" value="HFI91381.1"/>
    <property type="molecule type" value="Genomic_DNA"/>
</dbReference>
<evidence type="ECO:0000313" key="2">
    <source>
        <dbReference type="EMBL" id="HFI91381.1"/>
    </source>
</evidence>
<reference evidence="2" key="1">
    <citation type="journal article" date="2020" name="mSystems">
        <title>Genome- and Community-Level Interaction Insights into Carbon Utilization and Element Cycling Functions of Hydrothermarchaeota in Hydrothermal Sediment.</title>
        <authorList>
            <person name="Zhou Z."/>
            <person name="Liu Y."/>
            <person name="Xu W."/>
            <person name="Pan J."/>
            <person name="Luo Z.H."/>
            <person name="Li M."/>
        </authorList>
    </citation>
    <scope>NUCLEOTIDE SEQUENCE [LARGE SCALE GENOMIC DNA]</scope>
    <source>
        <strain evidence="2">SpSt-479</strain>
    </source>
</reference>
<keyword evidence="1" id="KW-0472">Membrane</keyword>
<sequence length="171" mass="19203">MAKSKEILKRKAQETDPLSASVDDILAGIEDEVLNKHEVEVVEKDGKKVLVFNDPLFSREPRSIVNYSIFRGKWEFELLEDIDENDPDKCAVEFTPLNDKAKLMIAFKSVKDRVEFMNSIYASQEMKQVGGGMSLEKMANSKIMKTTGGILGLTVAGIGLYQLLKKKKNES</sequence>